<dbReference type="EMBL" id="CP032624">
    <property type="protein sequence ID" value="AYG04951.1"/>
    <property type="molecule type" value="Genomic_DNA"/>
</dbReference>
<gene>
    <name evidence="1" type="ORF">D7I44_16425</name>
</gene>
<dbReference type="KEGG" id="gry:D7I44_16425"/>
<protein>
    <submittedName>
        <fullName evidence="1">Uncharacterized protein</fullName>
    </submittedName>
</protein>
<evidence type="ECO:0000313" key="2">
    <source>
        <dbReference type="Proteomes" id="UP000275069"/>
    </source>
</evidence>
<evidence type="ECO:0000313" key="1">
    <source>
        <dbReference type="EMBL" id="AYG04951.1"/>
    </source>
</evidence>
<keyword evidence="2" id="KW-1185">Reference proteome</keyword>
<proteinExistence type="predicted"/>
<sequence>MKTFLALVVGVVLGFVAAHQFNRTEQGQRFFGDLDAKAREFGAAVADGYHAREAELRSPEA</sequence>
<name>A0A387C324_9MICO</name>
<accession>A0A387C324</accession>
<dbReference type="Proteomes" id="UP000275069">
    <property type="component" value="Chromosome"/>
</dbReference>
<dbReference type="AlphaFoldDB" id="A0A387C324"/>
<reference evidence="1 2" key="1">
    <citation type="submission" date="2018-09" db="EMBL/GenBank/DDBJ databases">
        <title>Genome sequencing of strain 2DFW10M-5.</title>
        <authorList>
            <person name="Heo J."/>
            <person name="Kim S.-J."/>
            <person name="Kwon S.-W."/>
        </authorList>
    </citation>
    <scope>NUCLEOTIDE SEQUENCE [LARGE SCALE GENOMIC DNA]</scope>
    <source>
        <strain evidence="1 2">2DFW10M-5</strain>
    </source>
</reference>
<dbReference type="OrthoDB" id="5121327at2"/>
<organism evidence="1 2">
    <name type="scientific">Gryllotalpicola protaetiae</name>
    <dbReference type="NCBI Taxonomy" id="2419771"/>
    <lineage>
        <taxon>Bacteria</taxon>
        <taxon>Bacillati</taxon>
        <taxon>Actinomycetota</taxon>
        <taxon>Actinomycetes</taxon>
        <taxon>Micrococcales</taxon>
        <taxon>Microbacteriaceae</taxon>
        <taxon>Gryllotalpicola</taxon>
    </lineage>
</organism>
<dbReference type="RefSeq" id="WP_120790479.1">
    <property type="nucleotide sequence ID" value="NZ_CP032624.1"/>
</dbReference>